<dbReference type="PROSITE" id="PS50294">
    <property type="entry name" value="WD_REPEATS_REGION"/>
    <property type="match status" value="2"/>
</dbReference>
<dbReference type="Gene3D" id="4.10.280.110">
    <property type="entry name" value="Pre-mRNA processing factor 4 domain"/>
    <property type="match status" value="1"/>
</dbReference>
<dbReference type="InterPro" id="IPR036285">
    <property type="entry name" value="PRP4-like_sf"/>
</dbReference>
<dbReference type="InterPro" id="IPR014906">
    <property type="entry name" value="PRP4-like"/>
</dbReference>
<dbReference type="PROSITE" id="PS50082">
    <property type="entry name" value="WD_REPEATS_2"/>
    <property type="match status" value="4"/>
</dbReference>
<dbReference type="PRINTS" id="PR00320">
    <property type="entry name" value="GPROTEINBRPT"/>
</dbReference>
<dbReference type="PANTHER" id="PTHR19846:SF0">
    <property type="entry name" value="PRE-MRNA PROCESSING FACTOR 4"/>
    <property type="match status" value="1"/>
</dbReference>
<protein>
    <recommendedName>
        <fullName evidence="4">Pre-mRNA processing factor 4 (PRP4)-like domain-containing protein</fullName>
    </recommendedName>
</protein>
<dbReference type="PANTHER" id="PTHR19846">
    <property type="entry name" value="WD40 REPEAT PROTEIN"/>
    <property type="match status" value="1"/>
</dbReference>
<dbReference type="GO" id="GO:0000398">
    <property type="term" value="P:mRNA splicing, via spliceosome"/>
    <property type="evidence" value="ECO:0007669"/>
    <property type="project" value="TreeGrafter"/>
</dbReference>
<dbReference type="InterPro" id="IPR036322">
    <property type="entry name" value="WD40_repeat_dom_sf"/>
</dbReference>
<dbReference type="SUPFAM" id="SSF50978">
    <property type="entry name" value="WD40 repeat-like"/>
    <property type="match status" value="1"/>
</dbReference>
<gene>
    <name evidence="5" type="ORF">LUA448_LOCUS30724</name>
</gene>
<reference evidence="5" key="1">
    <citation type="submission" date="2021-02" db="EMBL/GenBank/DDBJ databases">
        <authorList>
            <person name="Nowell W R."/>
        </authorList>
    </citation>
    <scope>NUCLEOTIDE SEQUENCE</scope>
</reference>
<proteinExistence type="predicted"/>
<organism evidence="5 6">
    <name type="scientific">Rotaria socialis</name>
    <dbReference type="NCBI Taxonomy" id="392032"/>
    <lineage>
        <taxon>Eukaryota</taxon>
        <taxon>Metazoa</taxon>
        <taxon>Spiralia</taxon>
        <taxon>Gnathifera</taxon>
        <taxon>Rotifera</taxon>
        <taxon>Eurotatoria</taxon>
        <taxon>Bdelloidea</taxon>
        <taxon>Philodinida</taxon>
        <taxon>Philodinidae</taxon>
        <taxon>Rotaria</taxon>
    </lineage>
</organism>
<dbReference type="SMART" id="SM00320">
    <property type="entry name" value="WD40"/>
    <property type="match status" value="4"/>
</dbReference>
<name>A0A818NHA1_9BILA</name>
<evidence type="ECO:0000313" key="6">
    <source>
        <dbReference type="Proteomes" id="UP000663833"/>
    </source>
</evidence>
<dbReference type="InterPro" id="IPR015943">
    <property type="entry name" value="WD40/YVTN_repeat-like_dom_sf"/>
</dbReference>
<feature type="domain" description="Pre-mRNA processing factor 4 (PRP4)-like" evidence="4">
    <location>
        <begin position="14"/>
        <end position="66"/>
    </location>
</feature>
<dbReference type="EMBL" id="CAJNYD010004520">
    <property type="protein sequence ID" value="CAF3606835.1"/>
    <property type="molecule type" value="Genomic_DNA"/>
</dbReference>
<dbReference type="AlphaFoldDB" id="A0A818NHA1"/>
<feature type="repeat" description="WD" evidence="3">
    <location>
        <begin position="166"/>
        <end position="200"/>
    </location>
</feature>
<dbReference type="Pfam" id="PF08799">
    <property type="entry name" value="PRP4"/>
    <property type="match status" value="1"/>
</dbReference>
<dbReference type="GO" id="GO:0046540">
    <property type="term" value="C:U4/U6 x U5 tri-snRNP complex"/>
    <property type="evidence" value="ECO:0007669"/>
    <property type="project" value="TreeGrafter"/>
</dbReference>
<dbReference type="Gene3D" id="2.130.10.10">
    <property type="entry name" value="YVTN repeat-like/Quinoprotein amine dehydrogenase"/>
    <property type="match status" value="1"/>
</dbReference>
<dbReference type="InterPro" id="IPR001680">
    <property type="entry name" value="WD40_rpt"/>
</dbReference>
<feature type="repeat" description="WD" evidence="3">
    <location>
        <begin position="267"/>
        <end position="299"/>
    </location>
</feature>
<dbReference type="Proteomes" id="UP000663833">
    <property type="component" value="Unassembled WGS sequence"/>
</dbReference>
<dbReference type="SMART" id="SM00500">
    <property type="entry name" value="SFM"/>
    <property type="match status" value="1"/>
</dbReference>
<dbReference type="Pfam" id="PF00400">
    <property type="entry name" value="WD40"/>
    <property type="match status" value="5"/>
</dbReference>
<comment type="caution">
    <text evidence="5">The sequence shown here is derived from an EMBL/GenBank/DDBJ whole genome shotgun (WGS) entry which is preliminary data.</text>
</comment>
<evidence type="ECO:0000256" key="1">
    <source>
        <dbReference type="ARBA" id="ARBA00022574"/>
    </source>
</evidence>
<sequence>MVYSDKHRKINVPTDNVPIQATLRQLEQPICLFGERPAERRRRLQNLISSLSDNEIAKILLALYHDEPDELQTARYWIAEYALSRAKERIEKLKEYVAIPEVYRTANIQGLYRELREWFMQTLNNTRFWHPQSTLAQDPAMINLASSSFDGSVKLWNLQSHAPFRVSKVKFPSSGRFLVTTCHDHSGRLWDLETQEEILPQEGHSKAVHDITFHCDGSLSATAGMDTYGRIWDLRTGRCIIYHIATGSEDNLCKIWDLRPIKNVYNIAAHESLVSTVKFQRTEGHYLVTVSYDNTIKSWTHPIWSALYSSKGHE</sequence>
<evidence type="ECO:0000313" key="5">
    <source>
        <dbReference type="EMBL" id="CAF3606835.1"/>
    </source>
</evidence>
<evidence type="ECO:0000259" key="4">
    <source>
        <dbReference type="SMART" id="SM00500"/>
    </source>
</evidence>
<feature type="repeat" description="WD" evidence="3">
    <location>
        <begin position="201"/>
        <end position="242"/>
    </location>
</feature>
<dbReference type="SUPFAM" id="SSF158230">
    <property type="entry name" value="PRP4-like"/>
    <property type="match status" value="1"/>
</dbReference>
<keyword evidence="2" id="KW-0677">Repeat</keyword>
<evidence type="ECO:0000256" key="2">
    <source>
        <dbReference type="ARBA" id="ARBA00022737"/>
    </source>
</evidence>
<dbReference type="GO" id="GO:0030621">
    <property type="term" value="F:U4 snRNA binding"/>
    <property type="evidence" value="ECO:0007669"/>
    <property type="project" value="TreeGrafter"/>
</dbReference>
<dbReference type="GO" id="GO:0017070">
    <property type="term" value="F:U6 snRNA binding"/>
    <property type="evidence" value="ECO:0007669"/>
    <property type="project" value="TreeGrafter"/>
</dbReference>
<keyword evidence="1 3" id="KW-0853">WD repeat</keyword>
<accession>A0A818NHA1</accession>
<feature type="repeat" description="WD" evidence="3">
    <location>
        <begin position="144"/>
        <end position="166"/>
    </location>
</feature>
<dbReference type="InterPro" id="IPR020472">
    <property type="entry name" value="WD40_PAC1"/>
</dbReference>
<evidence type="ECO:0000256" key="3">
    <source>
        <dbReference type="PROSITE-ProRule" id="PRU00221"/>
    </source>
</evidence>